<dbReference type="RefSeq" id="WP_144301810.1">
    <property type="nucleotide sequence ID" value="NZ_QMIE01000002.1"/>
</dbReference>
<reference evidence="15 16" key="1">
    <citation type="submission" date="2018-06" db="EMBL/GenBank/DDBJ databases">
        <title>Complete genome of Desulfovibrio indonesiensis P37SLT.</title>
        <authorList>
            <person name="Crispim J.S."/>
            <person name="Vidigal P.M.P."/>
            <person name="Silva L.C.F."/>
            <person name="Laguardia C.N."/>
            <person name="Araujo L.C."/>
            <person name="Dias R.S."/>
            <person name="Sousa M.P."/>
            <person name="Paula S.O."/>
            <person name="Silva C."/>
        </authorList>
    </citation>
    <scope>NUCLEOTIDE SEQUENCE [LARGE SCALE GENOMIC DNA]</scope>
    <source>
        <strain evidence="15 16">P37SLT</strain>
    </source>
</reference>
<dbReference type="SMART" id="SM00387">
    <property type="entry name" value="HATPase_c"/>
    <property type="match status" value="1"/>
</dbReference>
<evidence type="ECO:0000256" key="1">
    <source>
        <dbReference type="ARBA" id="ARBA00000085"/>
    </source>
</evidence>
<dbReference type="Pfam" id="PF13188">
    <property type="entry name" value="PAS_8"/>
    <property type="match status" value="1"/>
</dbReference>
<dbReference type="AlphaFoldDB" id="A0A7M3MID5"/>
<dbReference type="Gene3D" id="1.10.287.130">
    <property type="match status" value="1"/>
</dbReference>
<dbReference type="Pfam" id="PF00672">
    <property type="entry name" value="HAMP"/>
    <property type="match status" value="1"/>
</dbReference>
<keyword evidence="6" id="KW-0808">Transferase</keyword>
<name>A0A7M3MID5_9BACT</name>
<dbReference type="SUPFAM" id="SSF158472">
    <property type="entry name" value="HAMP domain-like"/>
    <property type="match status" value="1"/>
</dbReference>
<dbReference type="EMBL" id="QMIE01000002">
    <property type="protein sequence ID" value="TVM19454.1"/>
    <property type="molecule type" value="Genomic_DNA"/>
</dbReference>
<dbReference type="InterPro" id="IPR003594">
    <property type="entry name" value="HATPase_dom"/>
</dbReference>
<dbReference type="InterPro" id="IPR003660">
    <property type="entry name" value="HAMP_dom"/>
</dbReference>
<dbReference type="OrthoDB" id="5341439at2"/>
<gene>
    <name evidence="15" type="ORF">DPQ33_03595</name>
</gene>
<dbReference type="GO" id="GO:0005886">
    <property type="term" value="C:plasma membrane"/>
    <property type="evidence" value="ECO:0007669"/>
    <property type="project" value="UniProtKB-SubCell"/>
</dbReference>
<sequence length="945" mass="106205">MTASPQPSPTGRHAPRSGKAVRIGRPFSNLKIRTKFFLGAAALILLGAVAGWKLAFPLLEDMVERQAVAELENSVTLLANMVNTALEVSMKNRLRGIAEKNKEIAAYYHDMAQRGLMSEVEAMARAQEAFSGQRIGETGYLYVIDSVGDVLFHPVPKVAGENVSQFAFVRDQMNRREGYVEYMWRNPDEPTPRAKALFMSYYEPWDWIISVSSYREEFASLISAEDFRKDILDVRFGESGYALLLDDKDAMLIHPKISAQEFSAISASNSLVIDELTGNSSGSFRYMWRNPGEEEPREKIMVFRTLPLLNWRVAATAYLEEYNAPLQQLRAILLVGAAPFLAIMLLVSAAIASSITRPLREIMQGFTEGGRGDLSVRIHREARDEAGQLARFFNLFMMRMQTYEEDLRSEINERVAVARALEKSEKRYRMLFESMQDAFALHELTPPRMDVPGPLSHAPTDFRFVEMNPAFARMIDSDPSRTLDRRVSDLTGQIAPYWLGLYRRLAGYELPASFSDYSPDLGKFFNVAAYRPDENTMAVLIADVTEAKTAEEEMRRARNYVRSMIDSMPSVIFSTDVQGNITQWNAEAEKVTGVDLDHALGRRFDTLWELLKQNADLVDKALAERTPETIHHIEQHSADEQRHYEMLIYPLVITDVEGAVVRVDDVTQRVRMQEILAQTEKMMSVGGLAAGMAHEINNPLGGVIQGVQNVRRRLLEDLPANHRAAEACNLDRESLACYLEDRGIVGFIESIRESGERASRIVANMLEFSRTSTSVREHVPIHDLLEKALSLAASDYDLKKRWDFKAIEIERAYDENVDTAPCSPSEIEQVLLNLLKNAAQALFSGQRGTDGNPPRIVMRTRLEEDAVRIEIADNGPGMDRATAQRIFEPFFTTKEVGEGTGFGLSVSYFIIAQNHGGEIFVESSPGHGATFVIRLPLSSGSRLRP</sequence>
<evidence type="ECO:0000256" key="9">
    <source>
        <dbReference type="ARBA" id="ARBA00022989"/>
    </source>
</evidence>
<dbReference type="SMART" id="SM00091">
    <property type="entry name" value="PAS"/>
    <property type="match status" value="1"/>
</dbReference>
<keyword evidence="9 11" id="KW-1133">Transmembrane helix</keyword>
<evidence type="ECO:0000259" key="14">
    <source>
        <dbReference type="PROSITE" id="PS50885"/>
    </source>
</evidence>
<dbReference type="SUPFAM" id="SSF55874">
    <property type="entry name" value="ATPase domain of HSP90 chaperone/DNA topoisomerase II/histidine kinase"/>
    <property type="match status" value="1"/>
</dbReference>
<dbReference type="Gene3D" id="3.30.450.20">
    <property type="entry name" value="PAS domain"/>
    <property type="match status" value="4"/>
</dbReference>
<dbReference type="InterPro" id="IPR035965">
    <property type="entry name" value="PAS-like_dom_sf"/>
</dbReference>
<dbReference type="InterPro" id="IPR004358">
    <property type="entry name" value="Sig_transdc_His_kin-like_C"/>
</dbReference>
<evidence type="ECO:0000256" key="7">
    <source>
        <dbReference type="ARBA" id="ARBA00022692"/>
    </source>
</evidence>
<dbReference type="NCBIfam" id="TIGR00229">
    <property type="entry name" value="sensory_box"/>
    <property type="match status" value="1"/>
</dbReference>
<dbReference type="Pfam" id="PF08448">
    <property type="entry name" value="PAS_4"/>
    <property type="match status" value="1"/>
</dbReference>
<evidence type="ECO:0000256" key="10">
    <source>
        <dbReference type="ARBA" id="ARBA00023136"/>
    </source>
</evidence>
<dbReference type="Pfam" id="PF02518">
    <property type="entry name" value="HATPase_c"/>
    <property type="match status" value="1"/>
</dbReference>
<keyword evidence="8" id="KW-0418">Kinase</keyword>
<dbReference type="GO" id="GO:0000155">
    <property type="term" value="F:phosphorelay sensor kinase activity"/>
    <property type="evidence" value="ECO:0007669"/>
    <property type="project" value="InterPro"/>
</dbReference>
<dbReference type="InterPro" id="IPR000014">
    <property type="entry name" value="PAS"/>
</dbReference>
<dbReference type="PROSITE" id="PS50885">
    <property type="entry name" value="HAMP"/>
    <property type="match status" value="1"/>
</dbReference>
<keyword evidence="16" id="KW-1185">Reference proteome</keyword>
<keyword evidence="5" id="KW-0597">Phosphoprotein</keyword>
<accession>A0A7M3MID5</accession>
<dbReference type="PROSITE" id="PS50112">
    <property type="entry name" value="PAS"/>
    <property type="match status" value="1"/>
</dbReference>
<evidence type="ECO:0000313" key="15">
    <source>
        <dbReference type="EMBL" id="TVM19454.1"/>
    </source>
</evidence>
<feature type="domain" description="Histidine kinase" evidence="12">
    <location>
        <begin position="691"/>
        <end position="939"/>
    </location>
</feature>
<dbReference type="SMART" id="SM01049">
    <property type="entry name" value="Cache_2"/>
    <property type="match status" value="1"/>
</dbReference>
<dbReference type="InterPro" id="IPR005467">
    <property type="entry name" value="His_kinase_dom"/>
</dbReference>
<evidence type="ECO:0000256" key="5">
    <source>
        <dbReference type="ARBA" id="ARBA00022553"/>
    </source>
</evidence>
<feature type="transmembrane region" description="Helical" evidence="11">
    <location>
        <begin position="331"/>
        <end position="352"/>
    </location>
</feature>
<dbReference type="InterPro" id="IPR033480">
    <property type="entry name" value="sCache_2"/>
</dbReference>
<feature type="domain" description="PAS" evidence="13">
    <location>
        <begin position="557"/>
        <end position="611"/>
    </location>
</feature>
<feature type="transmembrane region" description="Helical" evidence="11">
    <location>
        <begin position="36"/>
        <end position="56"/>
    </location>
</feature>
<dbReference type="PANTHER" id="PTHR43065">
    <property type="entry name" value="SENSOR HISTIDINE KINASE"/>
    <property type="match status" value="1"/>
</dbReference>
<dbReference type="InterPro" id="IPR013656">
    <property type="entry name" value="PAS_4"/>
</dbReference>
<dbReference type="InterPro" id="IPR036097">
    <property type="entry name" value="HisK_dim/P_sf"/>
</dbReference>
<proteinExistence type="predicted"/>
<dbReference type="SMART" id="SM00304">
    <property type="entry name" value="HAMP"/>
    <property type="match status" value="1"/>
</dbReference>
<keyword evidence="4" id="KW-1003">Cell membrane</keyword>
<dbReference type="SMART" id="SM00388">
    <property type="entry name" value="HisKA"/>
    <property type="match status" value="1"/>
</dbReference>
<evidence type="ECO:0000256" key="6">
    <source>
        <dbReference type="ARBA" id="ARBA00022679"/>
    </source>
</evidence>
<dbReference type="SUPFAM" id="SSF47384">
    <property type="entry name" value="Homodimeric domain of signal transducing histidine kinase"/>
    <property type="match status" value="1"/>
</dbReference>
<dbReference type="CDD" id="cd00130">
    <property type="entry name" value="PAS"/>
    <property type="match status" value="1"/>
</dbReference>
<dbReference type="PRINTS" id="PR00344">
    <property type="entry name" value="BCTRLSENSOR"/>
</dbReference>
<organism evidence="15 16">
    <name type="scientific">Oceanidesulfovibrio indonesiensis</name>
    <dbReference type="NCBI Taxonomy" id="54767"/>
    <lineage>
        <taxon>Bacteria</taxon>
        <taxon>Pseudomonadati</taxon>
        <taxon>Thermodesulfobacteriota</taxon>
        <taxon>Desulfovibrionia</taxon>
        <taxon>Desulfovibrionales</taxon>
        <taxon>Desulfovibrionaceae</taxon>
        <taxon>Oceanidesulfovibrio</taxon>
    </lineage>
</organism>
<dbReference type="Gene3D" id="6.10.340.10">
    <property type="match status" value="1"/>
</dbReference>
<keyword evidence="7 11" id="KW-0812">Transmembrane</keyword>
<dbReference type="CDD" id="cd06225">
    <property type="entry name" value="HAMP"/>
    <property type="match status" value="1"/>
</dbReference>
<dbReference type="InterPro" id="IPR036890">
    <property type="entry name" value="HATPase_C_sf"/>
</dbReference>
<dbReference type="Gene3D" id="3.30.565.10">
    <property type="entry name" value="Histidine kinase-like ATPase, C-terminal domain"/>
    <property type="match status" value="1"/>
</dbReference>
<feature type="domain" description="HAMP" evidence="14">
    <location>
        <begin position="353"/>
        <end position="405"/>
    </location>
</feature>
<dbReference type="PROSITE" id="PS50109">
    <property type="entry name" value="HIS_KIN"/>
    <property type="match status" value="1"/>
</dbReference>
<comment type="caution">
    <text evidence="15">The sequence shown here is derived from an EMBL/GenBank/DDBJ whole genome shotgun (WGS) entry which is preliminary data.</text>
</comment>
<comment type="catalytic activity">
    <reaction evidence="1">
        <text>ATP + protein L-histidine = ADP + protein N-phospho-L-histidine.</text>
        <dbReference type="EC" id="2.7.13.3"/>
    </reaction>
</comment>
<evidence type="ECO:0000256" key="2">
    <source>
        <dbReference type="ARBA" id="ARBA00004651"/>
    </source>
</evidence>
<evidence type="ECO:0000313" key="16">
    <source>
        <dbReference type="Proteomes" id="UP000448292"/>
    </source>
</evidence>
<dbReference type="SUPFAM" id="SSF55785">
    <property type="entry name" value="PYP-like sensor domain (PAS domain)"/>
    <property type="match status" value="2"/>
</dbReference>
<keyword evidence="10 11" id="KW-0472">Membrane</keyword>
<evidence type="ECO:0000256" key="8">
    <source>
        <dbReference type="ARBA" id="ARBA00022777"/>
    </source>
</evidence>
<protein>
    <recommendedName>
        <fullName evidence="3">histidine kinase</fullName>
        <ecNumber evidence="3">2.7.13.3</ecNumber>
    </recommendedName>
</protein>
<dbReference type="InterPro" id="IPR003661">
    <property type="entry name" value="HisK_dim/P_dom"/>
</dbReference>
<evidence type="ECO:0000259" key="12">
    <source>
        <dbReference type="PROSITE" id="PS50109"/>
    </source>
</evidence>
<dbReference type="EC" id="2.7.13.3" evidence="3"/>
<dbReference type="Pfam" id="PF08269">
    <property type="entry name" value="dCache_2"/>
    <property type="match status" value="1"/>
</dbReference>
<dbReference type="CDD" id="cd12912">
    <property type="entry name" value="PDC2_MCP_like"/>
    <property type="match status" value="2"/>
</dbReference>
<dbReference type="PANTHER" id="PTHR43065:SF42">
    <property type="entry name" value="TWO-COMPONENT SENSOR PPRA"/>
    <property type="match status" value="1"/>
</dbReference>
<evidence type="ECO:0000256" key="11">
    <source>
        <dbReference type="SAM" id="Phobius"/>
    </source>
</evidence>
<dbReference type="Proteomes" id="UP000448292">
    <property type="component" value="Unassembled WGS sequence"/>
</dbReference>
<dbReference type="InterPro" id="IPR004010">
    <property type="entry name" value="Double_Cache_2"/>
</dbReference>
<comment type="subcellular location">
    <subcellularLocation>
        <location evidence="2">Cell membrane</location>
        <topology evidence="2">Multi-pass membrane protein</topology>
    </subcellularLocation>
</comment>
<evidence type="ECO:0000256" key="4">
    <source>
        <dbReference type="ARBA" id="ARBA00022475"/>
    </source>
</evidence>
<evidence type="ECO:0000256" key="3">
    <source>
        <dbReference type="ARBA" id="ARBA00012438"/>
    </source>
</evidence>
<dbReference type="CDD" id="cd00082">
    <property type="entry name" value="HisKA"/>
    <property type="match status" value="1"/>
</dbReference>
<evidence type="ECO:0000259" key="13">
    <source>
        <dbReference type="PROSITE" id="PS50112"/>
    </source>
</evidence>